<dbReference type="Pfam" id="PF05721">
    <property type="entry name" value="PhyH"/>
    <property type="match status" value="1"/>
</dbReference>
<protein>
    <submittedName>
        <fullName evidence="2">Phytanoyl-CoA dioxygenase</fullName>
    </submittedName>
</protein>
<dbReference type="Gene3D" id="2.60.120.620">
    <property type="entry name" value="q2cbj1_9rhob like domain"/>
    <property type="match status" value="1"/>
</dbReference>
<accession>A0A0B1ZQM4</accession>
<evidence type="ECO:0000313" key="3">
    <source>
        <dbReference type="Proteomes" id="UP000031057"/>
    </source>
</evidence>
<dbReference type="EMBL" id="JTDI01000003">
    <property type="protein sequence ID" value="KHK91548.1"/>
    <property type="molecule type" value="Genomic_DNA"/>
</dbReference>
<dbReference type="AlphaFoldDB" id="A0A0B1ZQM4"/>
<keyword evidence="3" id="KW-1185">Reference proteome</keyword>
<reference evidence="2 3" key="1">
    <citation type="submission" date="2014-10" db="EMBL/GenBank/DDBJ databases">
        <title>Genome sequence of Novosphingobium malaysiense MUSC 273(T).</title>
        <authorList>
            <person name="Lee L.-H."/>
        </authorList>
    </citation>
    <scope>NUCLEOTIDE SEQUENCE [LARGE SCALE GENOMIC DNA]</scope>
    <source>
        <strain evidence="2 3">MUSC 273</strain>
    </source>
</reference>
<keyword evidence="2" id="KW-0223">Dioxygenase</keyword>
<comment type="caution">
    <text evidence="2">The sequence shown here is derived from an EMBL/GenBank/DDBJ whole genome shotgun (WGS) entry which is preliminary data.</text>
</comment>
<keyword evidence="2" id="KW-0560">Oxidoreductase</keyword>
<gene>
    <name evidence="2" type="ORF">LK12_12055</name>
</gene>
<dbReference type="Proteomes" id="UP000031057">
    <property type="component" value="Unassembled WGS sequence"/>
</dbReference>
<dbReference type="PANTHER" id="PTHR20883">
    <property type="entry name" value="PHYTANOYL-COA DIOXYGENASE DOMAIN CONTAINING 1"/>
    <property type="match status" value="1"/>
</dbReference>
<evidence type="ECO:0000313" key="2">
    <source>
        <dbReference type="EMBL" id="KHK91548.1"/>
    </source>
</evidence>
<comment type="cofactor">
    <cofactor evidence="1">
        <name>Fe(2+)</name>
        <dbReference type="ChEBI" id="CHEBI:29033"/>
    </cofactor>
</comment>
<sequence>MEAATIAPCRAITPEEVAHYQEKGWVLLKRFIEPETIATLLKKAQGIMGEDGDSNPPYGIDQPYFNAQAASGYDDPAVRPMLHGIGAAAKALMARKADVPTRLFNDFFAPKLPAAKKTRNQGNGATSFHQDFITFAVDRSGGMTFWIPLEGYGPEAGTMSFIEGSHRLGVLGNYTSYDGKDIREVYPELADMPMTEQVTYELGDVTAHSHLTVHGAGQNNLDRPRWAYLVLPQPADARWNGAPPEAFVPDAHGMTPYGPFPDDAFPIISE</sequence>
<dbReference type="GO" id="GO:0016706">
    <property type="term" value="F:2-oxoglutarate-dependent dioxygenase activity"/>
    <property type="evidence" value="ECO:0007669"/>
    <property type="project" value="UniProtKB-ARBA"/>
</dbReference>
<dbReference type="GO" id="GO:0005506">
    <property type="term" value="F:iron ion binding"/>
    <property type="evidence" value="ECO:0007669"/>
    <property type="project" value="UniProtKB-ARBA"/>
</dbReference>
<proteinExistence type="predicted"/>
<dbReference type="STRING" id="1348853.LK12_12055"/>
<dbReference type="InterPro" id="IPR008775">
    <property type="entry name" value="Phytyl_CoA_dOase-like"/>
</dbReference>
<organism evidence="2 3">
    <name type="scientific">Novosphingobium malaysiense</name>
    <dbReference type="NCBI Taxonomy" id="1348853"/>
    <lineage>
        <taxon>Bacteria</taxon>
        <taxon>Pseudomonadati</taxon>
        <taxon>Pseudomonadota</taxon>
        <taxon>Alphaproteobacteria</taxon>
        <taxon>Sphingomonadales</taxon>
        <taxon>Sphingomonadaceae</taxon>
        <taxon>Novosphingobium</taxon>
    </lineage>
</organism>
<dbReference type="RefSeq" id="WP_039283958.1">
    <property type="nucleotide sequence ID" value="NZ_JTDI01000003.1"/>
</dbReference>
<name>A0A0B1ZQM4_9SPHN</name>
<evidence type="ECO:0000256" key="1">
    <source>
        <dbReference type="ARBA" id="ARBA00001954"/>
    </source>
</evidence>
<dbReference type="OrthoDB" id="2553118at2"/>
<dbReference type="PANTHER" id="PTHR20883:SF48">
    <property type="entry name" value="ECTOINE DIOXYGENASE"/>
    <property type="match status" value="1"/>
</dbReference>
<dbReference type="SUPFAM" id="SSF51197">
    <property type="entry name" value="Clavaminate synthase-like"/>
    <property type="match status" value="1"/>
</dbReference>